<accession>A0A0K9NJD3</accession>
<organism evidence="1 2">
    <name type="scientific">Zostera marina</name>
    <name type="common">Eelgrass</name>
    <dbReference type="NCBI Taxonomy" id="29655"/>
    <lineage>
        <taxon>Eukaryota</taxon>
        <taxon>Viridiplantae</taxon>
        <taxon>Streptophyta</taxon>
        <taxon>Embryophyta</taxon>
        <taxon>Tracheophyta</taxon>
        <taxon>Spermatophyta</taxon>
        <taxon>Magnoliopsida</taxon>
        <taxon>Liliopsida</taxon>
        <taxon>Zosteraceae</taxon>
        <taxon>Zostera</taxon>
    </lineage>
</organism>
<reference evidence="2" key="1">
    <citation type="journal article" date="2016" name="Nature">
        <title>The genome of the seagrass Zostera marina reveals angiosperm adaptation to the sea.</title>
        <authorList>
            <person name="Olsen J.L."/>
            <person name="Rouze P."/>
            <person name="Verhelst B."/>
            <person name="Lin Y.-C."/>
            <person name="Bayer T."/>
            <person name="Collen J."/>
            <person name="Dattolo E."/>
            <person name="De Paoli E."/>
            <person name="Dittami S."/>
            <person name="Maumus F."/>
            <person name="Michel G."/>
            <person name="Kersting A."/>
            <person name="Lauritano C."/>
            <person name="Lohaus R."/>
            <person name="Toepel M."/>
            <person name="Tonon T."/>
            <person name="Vanneste K."/>
            <person name="Amirebrahimi M."/>
            <person name="Brakel J."/>
            <person name="Bostroem C."/>
            <person name="Chovatia M."/>
            <person name="Grimwood J."/>
            <person name="Jenkins J.W."/>
            <person name="Jueterbock A."/>
            <person name="Mraz A."/>
            <person name="Stam W.T."/>
            <person name="Tice H."/>
            <person name="Bornberg-Bauer E."/>
            <person name="Green P.J."/>
            <person name="Pearson G.A."/>
            <person name="Procaccini G."/>
            <person name="Duarte C.M."/>
            <person name="Schmutz J."/>
            <person name="Reusch T.B.H."/>
            <person name="Van de Peer Y."/>
        </authorList>
    </citation>
    <scope>NUCLEOTIDE SEQUENCE [LARGE SCALE GENOMIC DNA]</scope>
    <source>
        <strain evidence="2">cv. Finnish</strain>
    </source>
</reference>
<dbReference type="EMBL" id="LFYR01002147">
    <property type="protein sequence ID" value="KMZ56723.1"/>
    <property type="molecule type" value="Genomic_DNA"/>
</dbReference>
<dbReference type="PANTHER" id="PTHR33156">
    <property type="entry name" value="OS02G0230000 PROTEIN"/>
    <property type="match status" value="1"/>
</dbReference>
<name>A0A0K9NJD3_ZOSMR</name>
<dbReference type="AlphaFoldDB" id="A0A0K9NJD3"/>
<protein>
    <submittedName>
        <fullName evidence="1">Uncharacterized protein</fullName>
    </submittedName>
</protein>
<evidence type="ECO:0000313" key="1">
    <source>
        <dbReference type="EMBL" id="KMZ56723.1"/>
    </source>
</evidence>
<dbReference type="Proteomes" id="UP000036987">
    <property type="component" value="Unassembled WGS sequence"/>
</dbReference>
<dbReference type="PANTHER" id="PTHR33156:SF37">
    <property type="entry name" value="PROTEIN NUCLEAR FUSION DEFECTIVE 6, CHLOROPLASTIC_MITOCHONDRIAL"/>
    <property type="match status" value="1"/>
</dbReference>
<dbReference type="OrthoDB" id="669248at2759"/>
<keyword evidence="2" id="KW-1185">Reference proteome</keyword>
<proteinExistence type="predicted"/>
<dbReference type="InterPro" id="IPR043459">
    <property type="entry name" value="NFD6/NOXY2-like"/>
</dbReference>
<sequence length="93" mass="9934">MTVSVCRSVAISVIRSGSFKAKTALPKSAATSFTSTSKRPAAFLSRSIVIAAVGSMESMMPLHSAIASARLKSFIAVDSSRWSWLSQGFKEDF</sequence>
<evidence type="ECO:0000313" key="2">
    <source>
        <dbReference type="Proteomes" id="UP000036987"/>
    </source>
</evidence>
<dbReference type="OMA" id="CKDEHME"/>
<gene>
    <name evidence="1" type="ORF">ZOSMA_92G00880</name>
</gene>
<comment type="caution">
    <text evidence="1">The sequence shown here is derived from an EMBL/GenBank/DDBJ whole genome shotgun (WGS) entry which is preliminary data.</text>
</comment>